<dbReference type="STRING" id="1123357.SAMN02745244_01054"/>
<organism evidence="3 4">
    <name type="scientific">Tessaracoccus bendigoensis DSM 12906</name>
    <dbReference type="NCBI Taxonomy" id="1123357"/>
    <lineage>
        <taxon>Bacteria</taxon>
        <taxon>Bacillati</taxon>
        <taxon>Actinomycetota</taxon>
        <taxon>Actinomycetes</taxon>
        <taxon>Propionibacteriales</taxon>
        <taxon>Propionibacteriaceae</taxon>
        <taxon>Tessaracoccus</taxon>
    </lineage>
</organism>
<keyword evidence="2" id="KW-0812">Transmembrane</keyword>
<dbReference type="AlphaFoldDB" id="A0A1M6E060"/>
<dbReference type="Proteomes" id="UP000184512">
    <property type="component" value="Unassembled WGS sequence"/>
</dbReference>
<name>A0A1M6E060_9ACTN</name>
<sequence length="129" mass="14256">MRGRYPAAMDSSEVPTGRRSGSRGAWFALVVALAMHLVLLYRPGSPEPSEIELFPHLDKVAHLALFGAPAFLIRRVTTAWWPIILLAVHAPVSELVQYLWIPRRNGDPFDLLADGVGIALGVWAANRFD</sequence>
<dbReference type="EMBL" id="FQZG01000015">
    <property type="protein sequence ID" value="SHI78866.1"/>
    <property type="molecule type" value="Genomic_DNA"/>
</dbReference>
<evidence type="ECO:0008006" key="5">
    <source>
        <dbReference type="Google" id="ProtNLM"/>
    </source>
</evidence>
<keyword evidence="4" id="KW-1185">Reference proteome</keyword>
<evidence type="ECO:0000313" key="4">
    <source>
        <dbReference type="Proteomes" id="UP000184512"/>
    </source>
</evidence>
<feature type="transmembrane region" description="Helical" evidence="2">
    <location>
        <begin position="79"/>
        <end position="101"/>
    </location>
</feature>
<reference evidence="3 4" key="1">
    <citation type="submission" date="2016-11" db="EMBL/GenBank/DDBJ databases">
        <authorList>
            <person name="Jaros S."/>
            <person name="Januszkiewicz K."/>
            <person name="Wedrychowicz H."/>
        </authorList>
    </citation>
    <scope>NUCLEOTIDE SEQUENCE [LARGE SCALE GENOMIC DNA]</scope>
    <source>
        <strain evidence="3 4">DSM 12906</strain>
    </source>
</reference>
<evidence type="ECO:0000256" key="2">
    <source>
        <dbReference type="SAM" id="Phobius"/>
    </source>
</evidence>
<keyword evidence="2" id="KW-0472">Membrane</keyword>
<evidence type="ECO:0000256" key="1">
    <source>
        <dbReference type="SAM" id="MobiDB-lite"/>
    </source>
</evidence>
<evidence type="ECO:0000313" key="3">
    <source>
        <dbReference type="EMBL" id="SHI78866.1"/>
    </source>
</evidence>
<proteinExistence type="predicted"/>
<feature type="transmembrane region" description="Helical" evidence="2">
    <location>
        <begin position="24"/>
        <end position="41"/>
    </location>
</feature>
<keyword evidence="2" id="KW-1133">Transmembrane helix</keyword>
<accession>A0A1M6E060</accession>
<gene>
    <name evidence="3" type="ORF">SAMN02745244_01054</name>
</gene>
<protein>
    <recommendedName>
        <fullName evidence="5">VanZ like family protein</fullName>
    </recommendedName>
</protein>
<feature type="region of interest" description="Disordered" evidence="1">
    <location>
        <begin position="1"/>
        <end position="20"/>
    </location>
</feature>